<keyword evidence="3" id="KW-0411">Iron-sulfur</keyword>
<organism evidence="5 6">
    <name type="scientific">Desulforapulum autotrophicum (strain ATCC 43914 / DSM 3382 / VKM B-1955 / HRM2)</name>
    <name type="common">Desulfobacterium autotrophicum</name>
    <dbReference type="NCBI Taxonomy" id="177437"/>
    <lineage>
        <taxon>Bacteria</taxon>
        <taxon>Pseudomonadati</taxon>
        <taxon>Thermodesulfobacteriota</taxon>
        <taxon>Desulfobacteria</taxon>
        <taxon>Desulfobacterales</taxon>
        <taxon>Desulfobacteraceae</taxon>
        <taxon>Desulforapulum</taxon>
    </lineage>
</organism>
<dbReference type="Gene3D" id="3.30.70.20">
    <property type="match status" value="1"/>
</dbReference>
<accession>C0QCA9</accession>
<dbReference type="SUPFAM" id="SSF54862">
    <property type="entry name" value="4Fe-4S ferredoxins"/>
    <property type="match status" value="1"/>
</dbReference>
<dbReference type="EMBL" id="CP001087">
    <property type="protein sequence ID" value="ACN17126.1"/>
    <property type="molecule type" value="Genomic_DNA"/>
</dbReference>
<dbReference type="KEGG" id="dat:HRM2_40690"/>
<dbReference type="Pfam" id="PF13370">
    <property type="entry name" value="Fer4_13"/>
    <property type="match status" value="1"/>
</dbReference>
<dbReference type="InterPro" id="IPR017896">
    <property type="entry name" value="4Fe4S_Fe-S-bd"/>
</dbReference>
<dbReference type="InterPro" id="IPR017900">
    <property type="entry name" value="4Fe4S_Fe_S_CS"/>
</dbReference>
<dbReference type="PROSITE" id="PS51379">
    <property type="entry name" value="4FE4S_FER_2"/>
    <property type="match status" value="1"/>
</dbReference>
<dbReference type="GO" id="GO:0046872">
    <property type="term" value="F:metal ion binding"/>
    <property type="evidence" value="ECO:0007669"/>
    <property type="project" value="UniProtKB-KW"/>
</dbReference>
<evidence type="ECO:0000256" key="1">
    <source>
        <dbReference type="ARBA" id="ARBA00022723"/>
    </source>
</evidence>
<keyword evidence="2" id="KW-0408">Iron</keyword>
<keyword evidence="1" id="KW-0479">Metal-binding</keyword>
<evidence type="ECO:0000256" key="2">
    <source>
        <dbReference type="ARBA" id="ARBA00023004"/>
    </source>
</evidence>
<dbReference type="GO" id="GO:0051536">
    <property type="term" value="F:iron-sulfur cluster binding"/>
    <property type="evidence" value="ECO:0007669"/>
    <property type="project" value="UniProtKB-KW"/>
</dbReference>
<dbReference type="PROSITE" id="PS00198">
    <property type="entry name" value="4FE4S_FER_1"/>
    <property type="match status" value="1"/>
</dbReference>
<sequence>MQERRKLPTGVRGGGRSVNTMQKKLEIDLSECVLCDICVELCPHVFRKNDANYIELVESDSYPEEDINDIIRSCRGHCIEWIEET</sequence>
<evidence type="ECO:0000313" key="6">
    <source>
        <dbReference type="Proteomes" id="UP000000442"/>
    </source>
</evidence>
<proteinExistence type="predicted"/>
<dbReference type="Proteomes" id="UP000000442">
    <property type="component" value="Chromosome"/>
</dbReference>
<evidence type="ECO:0000259" key="4">
    <source>
        <dbReference type="PROSITE" id="PS51379"/>
    </source>
</evidence>
<feature type="domain" description="4Fe-4S ferredoxin-type" evidence="4">
    <location>
        <begin position="23"/>
        <end position="51"/>
    </location>
</feature>
<name>C0QCA9_DESAH</name>
<evidence type="ECO:0000313" key="5">
    <source>
        <dbReference type="EMBL" id="ACN17126.1"/>
    </source>
</evidence>
<keyword evidence="6" id="KW-1185">Reference proteome</keyword>
<dbReference type="HOGENOM" id="CLU_139698_6_4_7"/>
<gene>
    <name evidence="5" type="ordered locus">HRM2_40690</name>
</gene>
<protein>
    <submittedName>
        <fullName evidence="5">Ferredoxin (4Fe-4S iron-sulfur cluster binding protein)</fullName>
    </submittedName>
</protein>
<dbReference type="eggNOG" id="COG1141">
    <property type="taxonomic scope" value="Bacteria"/>
</dbReference>
<reference evidence="5 6" key="1">
    <citation type="journal article" date="2009" name="Environ. Microbiol.">
        <title>Genome sequence of Desulfobacterium autotrophicum HRM2, a marine sulfate reducer oxidizing organic carbon completely to carbon dioxide.</title>
        <authorList>
            <person name="Strittmatter A.W."/>
            <person name="Liesegang H."/>
            <person name="Rabus R."/>
            <person name="Decker I."/>
            <person name="Amann J."/>
            <person name="Andres S."/>
            <person name="Henne A."/>
            <person name="Fricke W.F."/>
            <person name="Martinez-Arias R."/>
            <person name="Bartels D."/>
            <person name="Goesmann A."/>
            <person name="Krause L."/>
            <person name="Puehler A."/>
            <person name="Klenk H.P."/>
            <person name="Richter M."/>
            <person name="Schuler M."/>
            <person name="Gloeckner F.O."/>
            <person name="Meyerdierks A."/>
            <person name="Gottschalk G."/>
            <person name="Amann R."/>
        </authorList>
    </citation>
    <scope>NUCLEOTIDE SEQUENCE [LARGE SCALE GENOMIC DNA]</scope>
    <source>
        <strain evidence="6">ATCC 43914 / DSM 3382 / HRM2</strain>
    </source>
</reference>
<dbReference type="STRING" id="177437.HRM2_40690"/>
<evidence type="ECO:0000256" key="3">
    <source>
        <dbReference type="ARBA" id="ARBA00023014"/>
    </source>
</evidence>
<dbReference type="AlphaFoldDB" id="C0QCA9"/>